<dbReference type="GO" id="GO:0000987">
    <property type="term" value="F:cis-regulatory region sequence-specific DNA binding"/>
    <property type="evidence" value="ECO:0007669"/>
    <property type="project" value="TreeGrafter"/>
</dbReference>
<dbReference type="Proteomes" id="UP000261620">
    <property type="component" value="Unplaced"/>
</dbReference>
<dbReference type="PANTHER" id="PTHR23288:SF12">
    <property type="entry name" value="RNA POLYMERASE II ELONGATION FACTOR ELL2 ISOFORM X1"/>
    <property type="match status" value="1"/>
</dbReference>
<dbReference type="Ensembl" id="ENSMMOT00000000049.1">
    <property type="protein sequence ID" value="ENSMMOP00000000049.1"/>
    <property type="gene ID" value="ENSMMOG00000000043.1"/>
</dbReference>
<name>A0A3Q3VV97_MOLML</name>
<accession>A0A3Q3VV97</accession>
<dbReference type="Pfam" id="PF07303">
    <property type="entry name" value="Occludin_ELL"/>
    <property type="match status" value="1"/>
</dbReference>
<comment type="similarity">
    <text evidence="1 2">Belongs to the ELL/occludin family.</text>
</comment>
<dbReference type="InterPro" id="IPR031176">
    <property type="entry name" value="ELL/occludin"/>
</dbReference>
<reference evidence="5" key="1">
    <citation type="submission" date="2025-08" db="UniProtKB">
        <authorList>
            <consortium name="Ensembl"/>
        </authorList>
    </citation>
    <scope>IDENTIFICATION</scope>
</reference>
<sequence length="296" mass="34433">MMYSVTDDFKRNEVLIRLFVLSQKRPVPSDSQERQALKRQRLVDQPTVNGLLNHNGHDAAAPSIHLGFHSKTDFQQTSTPTANQNGLPEGQNGFPLMHKLSSGSEARGSENTEQETKASDHQPPPQSDSDCAHRQLASSQHRKKKSKKHKDKERERLKDKGSVWCETSPDLKRKPDKLDSKALFFFFLFRDCPCDCMYGTIMTLEQRQRYQEDFCAEYDEYKDLHSRIATITHMFVQLGSKIKSLSPGTPEHKVLVREVQKYNKYRKKFPGYREEKKRCEYLHEKLSYIKQLIKNK</sequence>
<feature type="compositionally biased region" description="Basic and acidic residues" evidence="3">
    <location>
        <begin position="107"/>
        <end position="120"/>
    </location>
</feature>
<evidence type="ECO:0000256" key="2">
    <source>
        <dbReference type="PROSITE-ProRule" id="PRU01324"/>
    </source>
</evidence>
<feature type="compositionally biased region" description="Basic residues" evidence="3">
    <location>
        <begin position="140"/>
        <end position="151"/>
    </location>
</feature>
<keyword evidence="6" id="KW-1185">Reference proteome</keyword>
<dbReference type="GO" id="GO:0042795">
    <property type="term" value="P:snRNA transcription by RNA polymerase II"/>
    <property type="evidence" value="ECO:0007669"/>
    <property type="project" value="TreeGrafter"/>
</dbReference>
<feature type="compositionally biased region" description="Polar residues" evidence="3">
    <location>
        <begin position="74"/>
        <end position="86"/>
    </location>
</feature>
<dbReference type="Gene3D" id="6.10.140.340">
    <property type="match status" value="1"/>
</dbReference>
<feature type="domain" description="OCEL" evidence="4">
    <location>
        <begin position="192"/>
        <end position="296"/>
    </location>
</feature>
<evidence type="ECO:0000313" key="5">
    <source>
        <dbReference type="Ensembl" id="ENSMMOP00000000049.1"/>
    </source>
</evidence>
<evidence type="ECO:0000256" key="3">
    <source>
        <dbReference type="SAM" id="MobiDB-lite"/>
    </source>
</evidence>
<organism evidence="5 6">
    <name type="scientific">Mola mola</name>
    <name type="common">Ocean sunfish</name>
    <name type="synonym">Tetraodon mola</name>
    <dbReference type="NCBI Taxonomy" id="94237"/>
    <lineage>
        <taxon>Eukaryota</taxon>
        <taxon>Metazoa</taxon>
        <taxon>Chordata</taxon>
        <taxon>Craniata</taxon>
        <taxon>Vertebrata</taxon>
        <taxon>Euteleostomi</taxon>
        <taxon>Actinopterygii</taxon>
        <taxon>Neopterygii</taxon>
        <taxon>Teleostei</taxon>
        <taxon>Neoteleostei</taxon>
        <taxon>Acanthomorphata</taxon>
        <taxon>Eupercaria</taxon>
        <taxon>Tetraodontiformes</taxon>
        <taxon>Molidae</taxon>
        <taxon>Mola</taxon>
    </lineage>
</organism>
<evidence type="ECO:0000313" key="6">
    <source>
        <dbReference type="Proteomes" id="UP000261620"/>
    </source>
</evidence>
<evidence type="ECO:0000259" key="4">
    <source>
        <dbReference type="PROSITE" id="PS51980"/>
    </source>
</evidence>
<dbReference type="SUPFAM" id="SSF144292">
    <property type="entry name" value="occludin/ELL-like"/>
    <property type="match status" value="1"/>
</dbReference>
<protein>
    <recommendedName>
        <fullName evidence="4">OCEL domain-containing protein</fullName>
    </recommendedName>
</protein>
<dbReference type="STRING" id="94237.ENSMMOP00000000049"/>
<reference evidence="5" key="2">
    <citation type="submission" date="2025-09" db="UniProtKB">
        <authorList>
            <consortium name="Ensembl"/>
        </authorList>
    </citation>
    <scope>IDENTIFICATION</scope>
</reference>
<dbReference type="AlphaFoldDB" id="A0A3Q3VV97"/>
<proteinExistence type="inferred from homology"/>
<dbReference type="GO" id="GO:0008023">
    <property type="term" value="C:transcription elongation factor complex"/>
    <property type="evidence" value="ECO:0007669"/>
    <property type="project" value="TreeGrafter"/>
</dbReference>
<dbReference type="GO" id="GO:0032968">
    <property type="term" value="P:positive regulation of transcription elongation by RNA polymerase II"/>
    <property type="evidence" value="ECO:0007669"/>
    <property type="project" value="TreeGrafter"/>
</dbReference>
<evidence type="ECO:0000256" key="1">
    <source>
        <dbReference type="ARBA" id="ARBA00009171"/>
    </source>
</evidence>
<dbReference type="PANTHER" id="PTHR23288">
    <property type="entry name" value="OCCLUDIN AND RNA POLYMERASE II ELONGATION FACTOR ELL"/>
    <property type="match status" value="1"/>
</dbReference>
<dbReference type="OMA" id="HEFRRIK"/>
<dbReference type="PROSITE" id="PS51980">
    <property type="entry name" value="OCEL"/>
    <property type="match status" value="1"/>
</dbReference>
<feature type="region of interest" description="Disordered" evidence="3">
    <location>
        <begin position="74"/>
        <end position="159"/>
    </location>
</feature>
<dbReference type="InterPro" id="IPR010844">
    <property type="entry name" value="Occludin_ELL"/>
</dbReference>